<keyword evidence="2" id="KW-0547">Nucleotide-binding</keyword>
<dbReference type="GO" id="GO:0005829">
    <property type="term" value="C:cytosol"/>
    <property type="evidence" value="ECO:0007669"/>
    <property type="project" value="TreeGrafter"/>
</dbReference>
<dbReference type="PANTHER" id="PTHR24348:SF22">
    <property type="entry name" value="NON-SPECIFIC SERINE_THREONINE PROTEIN KINASE"/>
    <property type="match status" value="1"/>
</dbReference>
<dbReference type="GO" id="GO:0005524">
    <property type="term" value="F:ATP binding"/>
    <property type="evidence" value="ECO:0007669"/>
    <property type="project" value="UniProtKB-KW"/>
</dbReference>
<dbReference type="GO" id="GO:0000407">
    <property type="term" value="C:phagophore assembly site"/>
    <property type="evidence" value="ECO:0007669"/>
    <property type="project" value="TreeGrafter"/>
</dbReference>
<dbReference type="RefSeq" id="WP_055060094.1">
    <property type="nucleotide sequence ID" value="NZ_CZBP01000020.1"/>
</dbReference>
<evidence type="ECO:0000259" key="6">
    <source>
        <dbReference type="PROSITE" id="PS50011"/>
    </source>
</evidence>
<gene>
    <name evidence="7" type="primary">pknB_2</name>
    <name evidence="7" type="ORF">ERS852569_02497</name>
</gene>
<dbReference type="EMBL" id="CZBP01000020">
    <property type="protein sequence ID" value="CUQ21867.1"/>
    <property type="molecule type" value="Genomic_DNA"/>
</dbReference>
<evidence type="ECO:0000313" key="8">
    <source>
        <dbReference type="Proteomes" id="UP000095762"/>
    </source>
</evidence>
<accession>A0A174UP71</accession>
<dbReference type="PROSITE" id="PS50011">
    <property type="entry name" value="PROTEIN_KINASE_DOM"/>
    <property type="match status" value="1"/>
</dbReference>
<evidence type="ECO:0000256" key="5">
    <source>
        <dbReference type="SAM" id="Phobius"/>
    </source>
</evidence>
<dbReference type="Gene3D" id="1.10.510.10">
    <property type="entry name" value="Transferase(Phosphotransferase) domain 1"/>
    <property type="match status" value="1"/>
</dbReference>
<feature type="domain" description="Protein kinase" evidence="6">
    <location>
        <begin position="1"/>
        <end position="312"/>
    </location>
</feature>
<dbReference type="Pfam" id="PF00069">
    <property type="entry name" value="Pkinase"/>
    <property type="match status" value="1"/>
</dbReference>
<evidence type="ECO:0000256" key="3">
    <source>
        <dbReference type="ARBA" id="ARBA00022777"/>
    </source>
</evidence>
<dbReference type="InterPro" id="IPR000719">
    <property type="entry name" value="Prot_kinase_dom"/>
</dbReference>
<evidence type="ECO:0000256" key="2">
    <source>
        <dbReference type="ARBA" id="ARBA00022741"/>
    </source>
</evidence>
<dbReference type="PANTHER" id="PTHR24348">
    <property type="entry name" value="SERINE/THREONINE-PROTEIN KINASE UNC-51-RELATED"/>
    <property type="match status" value="1"/>
</dbReference>
<evidence type="ECO:0000256" key="1">
    <source>
        <dbReference type="ARBA" id="ARBA00022679"/>
    </source>
</evidence>
<dbReference type="InterPro" id="IPR008266">
    <property type="entry name" value="Tyr_kinase_AS"/>
</dbReference>
<organism evidence="7 8">
    <name type="scientific">Blautia obeum</name>
    <dbReference type="NCBI Taxonomy" id="40520"/>
    <lineage>
        <taxon>Bacteria</taxon>
        <taxon>Bacillati</taxon>
        <taxon>Bacillota</taxon>
        <taxon>Clostridia</taxon>
        <taxon>Lachnospirales</taxon>
        <taxon>Lachnospiraceae</taxon>
        <taxon>Blautia</taxon>
    </lineage>
</organism>
<feature type="transmembrane region" description="Helical" evidence="5">
    <location>
        <begin position="400"/>
        <end position="418"/>
    </location>
</feature>
<keyword evidence="3 7" id="KW-0418">Kinase</keyword>
<dbReference type="SUPFAM" id="SSF56112">
    <property type="entry name" value="Protein kinase-like (PK-like)"/>
    <property type="match status" value="1"/>
</dbReference>
<keyword evidence="4" id="KW-0067">ATP-binding</keyword>
<dbReference type="InterPro" id="IPR011009">
    <property type="entry name" value="Kinase-like_dom_sf"/>
</dbReference>
<evidence type="ECO:0000256" key="4">
    <source>
        <dbReference type="ARBA" id="ARBA00022840"/>
    </source>
</evidence>
<dbReference type="SMART" id="SM00220">
    <property type="entry name" value="S_TKc"/>
    <property type="match status" value="1"/>
</dbReference>
<protein>
    <submittedName>
        <fullName evidence="7">Serine/threonine-protein kinase pknB</fullName>
        <ecNumber evidence="7">2.7.11.1</ecNumber>
    </submittedName>
</protein>
<keyword evidence="5" id="KW-1133">Transmembrane helix</keyword>
<keyword evidence="5" id="KW-0812">Transmembrane</keyword>
<evidence type="ECO:0000313" key="7">
    <source>
        <dbReference type="EMBL" id="CUQ21867.1"/>
    </source>
</evidence>
<dbReference type="GO" id="GO:0004674">
    <property type="term" value="F:protein serine/threonine kinase activity"/>
    <property type="evidence" value="ECO:0007669"/>
    <property type="project" value="UniProtKB-EC"/>
</dbReference>
<dbReference type="Proteomes" id="UP000095762">
    <property type="component" value="Unassembled WGS sequence"/>
</dbReference>
<dbReference type="EC" id="2.7.11.1" evidence="7"/>
<proteinExistence type="predicted"/>
<feature type="transmembrane region" description="Helical" evidence="5">
    <location>
        <begin position="361"/>
        <end position="379"/>
    </location>
</feature>
<feature type="transmembrane region" description="Helical" evidence="5">
    <location>
        <begin position="337"/>
        <end position="355"/>
    </location>
</feature>
<dbReference type="GO" id="GO:0016020">
    <property type="term" value="C:membrane"/>
    <property type="evidence" value="ECO:0007669"/>
    <property type="project" value="TreeGrafter"/>
</dbReference>
<name>A0A174UP71_9FIRM</name>
<keyword evidence="5" id="KW-0472">Membrane</keyword>
<keyword evidence="1 7" id="KW-0808">Transferase</keyword>
<dbReference type="GO" id="GO:0005776">
    <property type="term" value="C:autophagosome"/>
    <property type="evidence" value="ECO:0007669"/>
    <property type="project" value="TreeGrafter"/>
</dbReference>
<sequence length="419" mass="47900">MYLQQYEVSMTILDYFYPRLKNYIDFDFTDQLSPPRLKKDGNYYATYVSEIRQEHAVLSPDRCSVVLKEIPASLTEIYRKISSRWSPYIETVYGVLSENGHSLAINEFIQKPACLSYPTKELLEMRSLTLEDFILKMRTLSEKEALIFLLQLCEALENISELSLVHGDVSPQNILLTDVLPLNSQKQQQPTSSTGKSITELCRNVAVKLIDFDIAREEKGSHHMVTTVAGTNPYAAPEILDYQTPTDRVDIYSLGCVFAFMLTGKSPKQMSREEFQSSLSKSVRKIINKCTADYSRRYKDVTHLKKDISALLSTSTMPVPEFFHILPGLRSGKPLEICIFSLIYCALFHLLIFLICPSPSLAWILPAVAVSVILTTDVFHLGRHFAFYQLCLEQQPEWCYLFKFLIGFVLPFTVLRMIS</sequence>
<dbReference type="AlphaFoldDB" id="A0A174UP71"/>
<dbReference type="PROSITE" id="PS00109">
    <property type="entry name" value="PROTEIN_KINASE_TYR"/>
    <property type="match status" value="1"/>
</dbReference>
<reference evidence="7 8" key="1">
    <citation type="submission" date="2015-09" db="EMBL/GenBank/DDBJ databases">
        <authorList>
            <consortium name="Pathogen Informatics"/>
        </authorList>
    </citation>
    <scope>NUCLEOTIDE SEQUENCE [LARGE SCALE GENOMIC DNA]</scope>
    <source>
        <strain evidence="7 8">2789STDY5834957</strain>
    </source>
</reference>
<dbReference type="InterPro" id="IPR045269">
    <property type="entry name" value="Atg1-like"/>
</dbReference>